<evidence type="ECO:0000313" key="3">
    <source>
        <dbReference type="Proteomes" id="UP001595805"/>
    </source>
</evidence>
<dbReference type="Proteomes" id="UP001595805">
    <property type="component" value="Unassembled WGS sequence"/>
</dbReference>
<dbReference type="InterPro" id="IPR011051">
    <property type="entry name" value="RmlC_Cupin_sf"/>
</dbReference>
<dbReference type="PROSITE" id="PS51257">
    <property type="entry name" value="PROKAR_LIPOPROTEIN"/>
    <property type="match status" value="1"/>
</dbReference>
<name>A0ABV8ASJ6_9BACT</name>
<gene>
    <name evidence="2" type="ORF">ACFOSV_06800</name>
</gene>
<dbReference type="EMBL" id="JBHRZS010000006">
    <property type="protein sequence ID" value="MFC3879876.1"/>
    <property type="molecule type" value="Genomic_DNA"/>
</dbReference>
<feature type="domain" description="Cupin type-2" evidence="1">
    <location>
        <begin position="61"/>
        <end position="127"/>
    </location>
</feature>
<protein>
    <submittedName>
        <fullName evidence="2">Cupin domain-containing protein</fullName>
    </submittedName>
</protein>
<accession>A0ABV8ASJ6</accession>
<dbReference type="InterPro" id="IPR013096">
    <property type="entry name" value="Cupin_2"/>
</dbReference>
<dbReference type="PANTHER" id="PTHR36156">
    <property type="entry name" value="SLR2101 PROTEIN"/>
    <property type="match status" value="1"/>
</dbReference>
<sequence>MDNKNLFVLFSFFVLFSCNNKVETNTEIIMVKLAESTQSWNGDTLPNYPEGQPKVTILKASIPPKAKLEMHEHLVINAGLLLKGELTVVDEFGNRLELKAGDPIIELVNTFHYGVNEGKETAEIVVFYAGDIATPITQIKE</sequence>
<dbReference type="Pfam" id="PF07883">
    <property type="entry name" value="Cupin_2"/>
    <property type="match status" value="1"/>
</dbReference>
<dbReference type="InterPro" id="IPR014710">
    <property type="entry name" value="RmlC-like_jellyroll"/>
</dbReference>
<comment type="caution">
    <text evidence="2">The sequence shown here is derived from an EMBL/GenBank/DDBJ whole genome shotgun (WGS) entry which is preliminary data.</text>
</comment>
<proteinExistence type="predicted"/>
<dbReference type="Gene3D" id="2.60.120.10">
    <property type="entry name" value="Jelly Rolls"/>
    <property type="match status" value="1"/>
</dbReference>
<dbReference type="SUPFAM" id="SSF51182">
    <property type="entry name" value="RmlC-like cupins"/>
    <property type="match status" value="1"/>
</dbReference>
<reference evidence="3" key="1">
    <citation type="journal article" date="2019" name="Int. J. Syst. Evol. Microbiol.">
        <title>The Global Catalogue of Microorganisms (GCM) 10K type strain sequencing project: providing services to taxonomists for standard genome sequencing and annotation.</title>
        <authorList>
            <consortium name="The Broad Institute Genomics Platform"/>
            <consortium name="The Broad Institute Genome Sequencing Center for Infectious Disease"/>
            <person name="Wu L."/>
            <person name="Ma J."/>
        </authorList>
    </citation>
    <scope>NUCLEOTIDE SEQUENCE [LARGE SCALE GENOMIC DNA]</scope>
    <source>
        <strain evidence="3">CCUG 60523</strain>
    </source>
</reference>
<dbReference type="PANTHER" id="PTHR36156:SF2">
    <property type="entry name" value="CUPIN TYPE-2 DOMAIN-CONTAINING PROTEIN"/>
    <property type="match status" value="1"/>
</dbReference>
<keyword evidence="3" id="KW-1185">Reference proteome</keyword>
<organism evidence="2 3">
    <name type="scientific">Algoriphagus namhaensis</name>
    <dbReference type="NCBI Taxonomy" id="915353"/>
    <lineage>
        <taxon>Bacteria</taxon>
        <taxon>Pseudomonadati</taxon>
        <taxon>Bacteroidota</taxon>
        <taxon>Cytophagia</taxon>
        <taxon>Cytophagales</taxon>
        <taxon>Cyclobacteriaceae</taxon>
        <taxon>Algoriphagus</taxon>
    </lineage>
</organism>
<dbReference type="InterPro" id="IPR047142">
    <property type="entry name" value="OryJ/VirC-like"/>
</dbReference>
<evidence type="ECO:0000259" key="1">
    <source>
        <dbReference type="Pfam" id="PF07883"/>
    </source>
</evidence>
<dbReference type="CDD" id="cd02236">
    <property type="entry name" value="cupin_CV2614-like"/>
    <property type="match status" value="1"/>
</dbReference>
<evidence type="ECO:0000313" key="2">
    <source>
        <dbReference type="EMBL" id="MFC3879876.1"/>
    </source>
</evidence>